<evidence type="ECO:0000256" key="5">
    <source>
        <dbReference type="ARBA" id="ARBA00022679"/>
    </source>
</evidence>
<keyword evidence="6 12" id="KW-0547">Nucleotide-binding</keyword>
<dbReference type="AlphaFoldDB" id="A0A0A9W105"/>
<comment type="catalytic activity">
    <reaction evidence="11">
        <text>L-seryl-[protein] + ATP = O-phospho-L-seryl-[protein] + ADP + H(+)</text>
        <dbReference type="Rhea" id="RHEA:17989"/>
        <dbReference type="Rhea" id="RHEA-COMP:9863"/>
        <dbReference type="Rhea" id="RHEA-COMP:11604"/>
        <dbReference type="ChEBI" id="CHEBI:15378"/>
        <dbReference type="ChEBI" id="CHEBI:29999"/>
        <dbReference type="ChEBI" id="CHEBI:30616"/>
        <dbReference type="ChEBI" id="CHEBI:83421"/>
        <dbReference type="ChEBI" id="CHEBI:456216"/>
        <dbReference type="EC" id="2.7.11.17"/>
    </reaction>
</comment>
<keyword evidence="4 13" id="KW-0723">Serine/threonine-protein kinase</keyword>
<feature type="domain" description="Protein kinase" evidence="15">
    <location>
        <begin position="119"/>
        <end position="390"/>
    </location>
</feature>
<dbReference type="Gene3D" id="3.30.200.20">
    <property type="entry name" value="Phosphorylase Kinase, domain 1"/>
    <property type="match status" value="1"/>
</dbReference>
<dbReference type="EMBL" id="GDHC01015000">
    <property type="protein sequence ID" value="JAQ03629.1"/>
    <property type="molecule type" value="Transcribed_RNA"/>
</dbReference>
<evidence type="ECO:0000256" key="1">
    <source>
        <dbReference type="ARBA" id="ARBA00004496"/>
    </source>
</evidence>
<evidence type="ECO:0000256" key="11">
    <source>
        <dbReference type="ARBA" id="ARBA00047430"/>
    </source>
</evidence>
<keyword evidence="9" id="KW-0112">Calmodulin-binding</keyword>
<dbReference type="EC" id="2.7.11.17" evidence="2"/>
<dbReference type="GO" id="GO:0005524">
    <property type="term" value="F:ATP binding"/>
    <property type="evidence" value="ECO:0007669"/>
    <property type="project" value="UniProtKB-UniRule"/>
</dbReference>
<feature type="compositionally biased region" description="Polar residues" evidence="14">
    <location>
        <begin position="476"/>
        <end position="491"/>
    </location>
</feature>
<evidence type="ECO:0000256" key="7">
    <source>
        <dbReference type="ARBA" id="ARBA00022777"/>
    </source>
</evidence>
<name>A0A0A9W105_LYGHE</name>
<keyword evidence="8 12" id="KW-0067">ATP-binding</keyword>
<dbReference type="EMBL" id="GBHO01042513">
    <property type="protein sequence ID" value="JAG01091.1"/>
    <property type="molecule type" value="Transcribed_RNA"/>
</dbReference>
<keyword evidence="5" id="KW-0808">Transferase</keyword>
<dbReference type="GO" id="GO:0005737">
    <property type="term" value="C:cytoplasm"/>
    <property type="evidence" value="ECO:0007669"/>
    <property type="project" value="UniProtKB-SubCell"/>
</dbReference>
<feature type="binding site" evidence="12">
    <location>
        <position position="148"/>
    </location>
    <ligand>
        <name>ATP</name>
        <dbReference type="ChEBI" id="CHEBI:30616"/>
    </ligand>
</feature>
<evidence type="ECO:0000313" key="18">
    <source>
        <dbReference type="EMBL" id="JAQ03629.1"/>
    </source>
</evidence>
<evidence type="ECO:0000256" key="8">
    <source>
        <dbReference type="ARBA" id="ARBA00022840"/>
    </source>
</evidence>
<sequence length="497" mass="56009">MSEETKMAAPLQDKILMGLCLNGKDDDKNKLHQPKPEKLMERQRARLEHSTSVQSPTVDDVLEGASGISIHDKTKRVIYPNVPYSPYSSPRSVRRKVPLKESRRVSIDKSGAFLQLNQYRLLDSIGQGSYGLVKLAYNEEDDTHYAMKILSKKKLLKKAGIFGVQNQNRKGVNPLDRIYREIAVLKNLHHPNIVKLVEVLDDPVEDNLYMVFELVTRGEVLHLPTDSPLSEEQAWEYFRDVVLGLEYLHFQRIIHRDIKPSNLLLGENGHIQIADLSVCNEFDGIDACLNNSAGTPAFTAPEAISASTHFSGKAYDIWSLGATLFAFVYGRIPFDGGSIPALYNNIRNDPLRFPKTPIISSGLKDLIGRMLEKDPSKRITLSEIKDHNWVTKDGKHLLPSEDENCQLVEVTDEEIRDVVTSIPKLDTLILIKAMLKKHSFQNPFSIDARFRRLYCTGRSHSAPGSCNWFNSIPSSSNNSLTPVTESSSIPQHKTLRK</sequence>
<keyword evidence="7 16" id="KW-0418">Kinase</keyword>
<reference evidence="16" key="2">
    <citation type="submission" date="2014-07" db="EMBL/GenBank/DDBJ databases">
        <authorList>
            <person name="Hull J."/>
        </authorList>
    </citation>
    <scope>NUCLEOTIDE SEQUENCE</scope>
</reference>
<reference evidence="16" key="1">
    <citation type="journal article" date="2014" name="PLoS ONE">
        <title>Transcriptome-Based Identification of ABC Transporters in the Western Tarnished Plant Bug Lygus hesperus.</title>
        <authorList>
            <person name="Hull J.J."/>
            <person name="Chaney K."/>
            <person name="Geib S.M."/>
            <person name="Fabrick J.A."/>
            <person name="Brent C.S."/>
            <person name="Walsh D."/>
            <person name="Lavine L.C."/>
        </authorList>
    </citation>
    <scope>NUCLEOTIDE SEQUENCE</scope>
</reference>
<proteinExistence type="inferred from homology"/>
<dbReference type="EMBL" id="GBHO01042512">
    <property type="protein sequence ID" value="JAG01092.1"/>
    <property type="molecule type" value="Transcribed_RNA"/>
</dbReference>
<dbReference type="FunFam" id="3.30.200.20:FF:000429">
    <property type="entry name" value="Calcium/calmodulin-dependent protein kinase kinase"/>
    <property type="match status" value="1"/>
</dbReference>
<feature type="region of interest" description="Disordered" evidence="14">
    <location>
        <begin position="476"/>
        <end position="497"/>
    </location>
</feature>
<dbReference type="PROSITE" id="PS00108">
    <property type="entry name" value="PROTEIN_KINASE_ST"/>
    <property type="match status" value="1"/>
</dbReference>
<evidence type="ECO:0000313" key="17">
    <source>
        <dbReference type="EMBL" id="JAG01092.1"/>
    </source>
</evidence>
<dbReference type="PROSITE" id="PS50011">
    <property type="entry name" value="PROTEIN_KINASE_DOM"/>
    <property type="match status" value="1"/>
</dbReference>
<dbReference type="InterPro" id="IPR000719">
    <property type="entry name" value="Prot_kinase_dom"/>
</dbReference>
<dbReference type="SMART" id="SM00220">
    <property type="entry name" value="S_TKc"/>
    <property type="match status" value="1"/>
</dbReference>
<dbReference type="GO" id="GO:0035556">
    <property type="term" value="P:intracellular signal transduction"/>
    <property type="evidence" value="ECO:0007669"/>
    <property type="project" value="TreeGrafter"/>
</dbReference>
<comment type="similarity">
    <text evidence="13">Belongs to the protein kinase superfamily.</text>
</comment>
<evidence type="ECO:0000256" key="9">
    <source>
        <dbReference type="ARBA" id="ARBA00022860"/>
    </source>
</evidence>
<evidence type="ECO:0000256" key="10">
    <source>
        <dbReference type="ARBA" id="ARBA00047307"/>
    </source>
</evidence>
<dbReference type="PANTHER" id="PTHR24346:SF77">
    <property type="entry name" value="SERINE THREONINE PROTEIN KINASE"/>
    <property type="match status" value="1"/>
</dbReference>
<dbReference type="PANTHER" id="PTHR24346">
    <property type="entry name" value="MAP/MICROTUBULE AFFINITY-REGULATING KINASE"/>
    <property type="match status" value="1"/>
</dbReference>
<evidence type="ECO:0000256" key="3">
    <source>
        <dbReference type="ARBA" id="ARBA00022490"/>
    </source>
</evidence>
<evidence type="ECO:0000256" key="12">
    <source>
        <dbReference type="PROSITE-ProRule" id="PRU10141"/>
    </source>
</evidence>
<reference evidence="18" key="3">
    <citation type="journal article" date="2016" name="Gigascience">
        <title>De novo construction of an expanded transcriptome assembly for the western tarnished plant bug, Lygus hesperus.</title>
        <authorList>
            <person name="Tassone E.E."/>
            <person name="Geib S.M."/>
            <person name="Hall B."/>
            <person name="Fabrick J.A."/>
            <person name="Brent C.S."/>
            <person name="Hull J.J."/>
        </authorList>
    </citation>
    <scope>NUCLEOTIDE SEQUENCE</scope>
</reference>
<evidence type="ECO:0000256" key="2">
    <source>
        <dbReference type="ARBA" id="ARBA00012434"/>
    </source>
</evidence>
<evidence type="ECO:0000256" key="6">
    <source>
        <dbReference type="ARBA" id="ARBA00022741"/>
    </source>
</evidence>
<dbReference type="PROSITE" id="PS00107">
    <property type="entry name" value="PROTEIN_KINASE_ATP"/>
    <property type="match status" value="1"/>
</dbReference>
<keyword evidence="3" id="KW-0963">Cytoplasm</keyword>
<dbReference type="Gene3D" id="1.10.510.10">
    <property type="entry name" value="Transferase(Phosphotransferase) domain 1"/>
    <property type="match status" value="1"/>
</dbReference>
<evidence type="ECO:0000256" key="4">
    <source>
        <dbReference type="ARBA" id="ARBA00022527"/>
    </source>
</evidence>
<evidence type="ECO:0000313" key="16">
    <source>
        <dbReference type="EMBL" id="JAG01091.1"/>
    </source>
</evidence>
<dbReference type="GO" id="GO:0005516">
    <property type="term" value="F:calmodulin binding"/>
    <property type="evidence" value="ECO:0007669"/>
    <property type="project" value="UniProtKB-KW"/>
</dbReference>
<organism evidence="16">
    <name type="scientific">Lygus hesperus</name>
    <name type="common">Western plant bug</name>
    <dbReference type="NCBI Taxonomy" id="30085"/>
    <lineage>
        <taxon>Eukaryota</taxon>
        <taxon>Metazoa</taxon>
        <taxon>Ecdysozoa</taxon>
        <taxon>Arthropoda</taxon>
        <taxon>Hexapoda</taxon>
        <taxon>Insecta</taxon>
        <taxon>Pterygota</taxon>
        <taxon>Neoptera</taxon>
        <taxon>Paraneoptera</taxon>
        <taxon>Hemiptera</taxon>
        <taxon>Heteroptera</taxon>
        <taxon>Panheteroptera</taxon>
        <taxon>Cimicomorpha</taxon>
        <taxon>Miridae</taxon>
        <taxon>Mirini</taxon>
        <taxon>Lygus</taxon>
    </lineage>
</organism>
<dbReference type="InterPro" id="IPR011009">
    <property type="entry name" value="Kinase-like_dom_sf"/>
</dbReference>
<dbReference type="Pfam" id="PF00069">
    <property type="entry name" value="Pkinase"/>
    <property type="match status" value="1"/>
</dbReference>
<comment type="catalytic activity">
    <reaction evidence="10">
        <text>L-threonyl-[protein] + ATP = O-phospho-L-threonyl-[protein] + ADP + H(+)</text>
        <dbReference type="Rhea" id="RHEA:46608"/>
        <dbReference type="Rhea" id="RHEA-COMP:11060"/>
        <dbReference type="Rhea" id="RHEA-COMP:11605"/>
        <dbReference type="ChEBI" id="CHEBI:15378"/>
        <dbReference type="ChEBI" id="CHEBI:30013"/>
        <dbReference type="ChEBI" id="CHEBI:30616"/>
        <dbReference type="ChEBI" id="CHEBI:61977"/>
        <dbReference type="ChEBI" id="CHEBI:456216"/>
        <dbReference type="EC" id="2.7.11.17"/>
    </reaction>
</comment>
<accession>A0A0A9W105</accession>
<dbReference type="InterPro" id="IPR017441">
    <property type="entry name" value="Protein_kinase_ATP_BS"/>
</dbReference>
<comment type="subcellular location">
    <subcellularLocation>
        <location evidence="1">Cytoplasm</location>
    </subcellularLocation>
</comment>
<protein>
    <recommendedName>
        <fullName evidence="2">calcium/calmodulin-dependent protein kinase</fullName>
        <ecNumber evidence="2">2.7.11.17</ecNumber>
    </recommendedName>
</protein>
<evidence type="ECO:0000259" key="15">
    <source>
        <dbReference type="PROSITE" id="PS50011"/>
    </source>
</evidence>
<evidence type="ECO:0000256" key="13">
    <source>
        <dbReference type="RuleBase" id="RU000304"/>
    </source>
</evidence>
<dbReference type="GO" id="GO:0004683">
    <property type="term" value="F:calcium/calmodulin-dependent protein kinase activity"/>
    <property type="evidence" value="ECO:0007669"/>
    <property type="project" value="UniProtKB-EC"/>
</dbReference>
<dbReference type="FunFam" id="1.10.510.10:FF:000571">
    <property type="entry name" value="Maternal embryonic leucine zipper kinase"/>
    <property type="match status" value="1"/>
</dbReference>
<gene>
    <name evidence="16" type="primary">CAMKK2_1</name>
    <name evidence="17" type="synonym">CAMKK2_0</name>
    <name evidence="16" type="ORF">CM83_64113</name>
    <name evidence="17" type="ORF">CM83_64114</name>
    <name evidence="18" type="ORF">g.44243</name>
</gene>
<dbReference type="SUPFAM" id="SSF56112">
    <property type="entry name" value="Protein kinase-like (PK-like)"/>
    <property type="match status" value="1"/>
</dbReference>
<evidence type="ECO:0000256" key="14">
    <source>
        <dbReference type="SAM" id="MobiDB-lite"/>
    </source>
</evidence>
<dbReference type="InterPro" id="IPR008271">
    <property type="entry name" value="Ser/Thr_kinase_AS"/>
</dbReference>
<dbReference type="GO" id="GO:0005634">
    <property type="term" value="C:nucleus"/>
    <property type="evidence" value="ECO:0007669"/>
    <property type="project" value="UniProtKB-ARBA"/>
</dbReference>